<protein>
    <recommendedName>
        <fullName evidence="2">NADP-dependent oxidoreductase domain-containing protein</fullName>
    </recommendedName>
</protein>
<dbReference type="InterPro" id="IPR023210">
    <property type="entry name" value="NADP_OxRdtase_dom"/>
</dbReference>
<comment type="caution">
    <text evidence="3">The sequence shown here is derived from an EMBL/GenBank/DDBJ whole genome shotgun (WGS) entry which is preliminary data.</text>
</comment>
<feature type="domain" description="NADP-dependent oxidoreductase" evidence="2">
    <location>
        <begin position="21"/>
        <end position="319"/>
    </location>
</feature>
<dbReference type="GO" id="GO:0016491">
    <property type="term" value="F:oxidoreductase activity"/>
    <property type="evidence" value="ECO:0007669"/>
    <property type="project" value="UniProtKB-KW"/>
</dbReference>
<dbReference type="PANTHER" id="PTHR43625">
    <property type="entry name" value="AFLATOXIN B1 ALDEHYDE REDUCTASE"/>
    <property type="match status" value="1"/>
</dbReference>
<keyword evidence="4" id="KW-1185">Reference proteome</keyword>
<dbReference type="InterPro" id="IPR050791">
    <property type="entry name" value="Aldo-Keto_reductase"/>
</dbReference>
<dbReference type="Gene3D" id="3.20.20.100">
    <property type="entry name" value="NADP-dependent oxidoreductase domain"/>
    <property type="match status" value="1"/>
</dbReference>
<dbReference type="GO" id="GO:0005737">
    <property type="term" value="C:cytoplasm"/>
    <property type="evidence" value="ECO:0007669"/>
    <property type="project" value="TreeGrafter"/>
</dbReference>
<keyword evidence="1" id="KW-0560">Oxidoreductase</keyword>
<accession>A0AAD6HNW7</accession>
<dbReference type="Pfam" id="PF00248">
    <property type="entry name" value="Aldo_ket_red"/>
    <property type="match status" value="1"/>
</dbReference>
<evidence type="ECO:0000313" key="4">
    <source>
        <dbReference type="Proteomes" id="UP001215712"/>
    </source>
</evidence>
<dbReference type="SUPFAM" id="SSF51430">
    <property type="entry name" value="NAD(P)-linked oxidoreductase"/>
    <property type="match status" value="1"/>
</dbReference>
<evidence type="ECO:0000259" key="2">
    <source>
        <dbReference type="Pfam" id="PF00248"/>
    </source>
</evidence>
<dbReference type="EMBL" id="JAQJAN010000006">
    <property type="protein sequence ID" value="KAJ5727894.1"/>
    <property type="molecule type" value="Genomic_DNA"/>
</dbReference>
<dbReference type="AlphaFoldDB" id="A0AAD6HNW7"/>
<dbReference type="InterPro" id="IPR036812">
    <property type="entry name" value="NAD(P)_OxRdtase_dom_sf"/>
</dbReference>
<dbReference type="PANTHER" id="PTHR43625:SF40">
    <property type="entry name" value="ALDO-KETO REDUCTASE YAKC [NADP(+)]"/>
    <property type="match status" value="1"/>
</dbReference>
<dbReference type="Proteomes" id="UP001215712">
    <property type="component" value="Unassembled WGS sequence"/>
</dbReference>
<organism evidence="3 4">
    <name type="scientific">Penicillium malachiteum</name>
    <dbReference type="NCBI Taxonomy" id="1324776"/>
    <lineage>
        <taxon>Eukaryota</taxon>
        <taxon>Fungi</taxon>
        <taxon>Dikarya</taxon>
        <taxon>Ascomycota</taxon>
        <taxon>Pezizomycotina</taxon>
        <taxon>Eurotiomycetes</taxon>
        <taxon>Eurotiomycetidae</taxon>
        <taxon>Eurotiales</taxon>
        <taxon>Aspergillaceae</taxon>
        <taxon>Penicillium</taxon>
    </lineage>
</organism>
<sequence length="344" mass="38174">MATFKTLPTRPLGRNGPLVPRIGLGLMGASGIYGTTISENARFELLNEAYKRGERFWDTSSSYGDSEEILGKWFAANPEKRKDIFIATKFGIQRTDTFPGFTVASTPEYCRESLESSLKLLGLPFIDLFYVHRLDKVTPIEKTMEALVELKKAGKIKYIGLSECSAESLRRAHAVHPITCVQMEYSLLCTEIESPERKLLETTRELGVGVVCYSPLANGLLTGCLNSIADADSLGNRRRVLPWLKDEVLEQNIEVLSQINGIANSKSITTPQLALAWLLAQGDDIFPIPGSSKTQRLEENLGSLFVDFSEEEEKMIRHLGEKVVGGRFQETTGYAFADTPAPEE</sequence>
<proteinExistence type="predicted"/>
<reference evidence="3" key="1">
    <citation type="journal article" date="2023" name="IMA Fungus">
        <title>Comparative genomic study of the Penicillium genus elucidates a diverse pangenome and 15 lateral gene transfer events.</title>
        <authorList>
            <person name="Petersen C."/>
            <person name="Sorensen T."/>
            <person name="Nielsen M.R."/>
            <person name="Sondergaard T.E."/>
            <person name="Sorensen J.L."/>
            <person name="Fitzpatrick D.A."/>
            <person name="Frisvad J.C."/>
            <person name="Nielsen K.L."/>
        </authorList>
    </citation>
    <scope>NUCLEOTIDE SEQUENCE</scope>
    <source>
        <strain evidence="3">IBT 17514</strain>
    </source>
</reference>
<gene>
    <name evidence="3" type="ORF">N7493_005714</name>
</gene>
<name>A0AAD6HNW7_9EURO</name>
<evidence type="ECO:0000256" key="1">
    <source>
        <dbReference type="ARBA" id="ARBA00023002"/>
    </source>
</evidence>
<reference evidence="3" key="2">
    <citation type="submission" date="2023-01" db="EMBL/GenBank/DDBJ databases">
        <authorList>
            <person name="Petersen C."/>
        </authorList>
    </citation>
    <scope>NUCLEOTIDE SEQUENCE</scope>
    <source>
        <strain evidence="3">IBT 17514</strain>
    </source>
</reference>
<evidence type="ECO:0000313" key="3">
    <source>
        <dbReference type="EMBL" id="KAJ5727894.1"/>
    </source>
</evidence>